<comment type="caution">
    <text evidence="2">The sequence shown here is derived from an EMBL/GenBank/DDBJ whole genome shotgun (WGS) entry which is preliminary data.</text>
</comment>
<dbReference type="PANTHER" id="PTHR43355">
    <property type="entry name" value="FLAVIN REDUCTASE (NADPH)"/>
    <property type="match status" value="1"/>
</dbReference>
<dbReference type="Pfam" id="PF13460">
    <property type="entry name" value="NAD_binding_10"/>
    <property type="match status" value="1"/>
</dbReference>
<dbReference type="PANTHER" id="PTHR43355:SF2">
    <property type="entry name" value="FLAVIN REDUCTASE (NADPH)"/>
    <property type="match status" value="1"/>
</dbReference>
<accession>A0A023CZD4</accession>
<proteinExistence type="predicted"/>
<dbReference type="PATRIC" id="fig|1423806.3.peg.796"/>
<feature type="domain" description="NAD(P)-binding" evidence="1">
    <location>
        <begin position="9"/>
        <end position="204"/>
    </location>
</feature>
<evidence type="ECO:0000313" key="2">
    <source>
        <dbReference type="EMBL" id="KRN07502.1"/>
    </source>
</evidence>
<dbReference type="Gene3D" id="3.40.50.720">
    <property type="entry name" value="NAD(P)-binding Rossmann-like Domain"/>
    <property type="match status" value="1"/>
</dbReference>
<dbReference type="InterPro" id="IPR051606">
    <property type="entry name" value="Polyketide_Oxido-like"/>
</dbReference>
<dbReference type="AlphaFoldDB" id="A0A023CZD4"/>
<sequence length="216" mass="23837">MTKKIGIIGATGTAGQAIVKEAVKQGFDTTAIVRNEVKAKDLFENTVSYLTKDAFELEKSDLQSFDVIVDAFAPSDVKKAYLHIDLATRLISYFREEERPRLFFILGAGSLLNGKGKHVLDDLKESPDAAAWIEAPKQQFKEFNFLSEVENVDWVGISPGILFKQGEVQPAKIGKNTILYDAKGKSETSSGTLAKVIVDEISNPKHKQERFTAIDA</sequence>
<dbReference type="InterPro" id="IPR016040">
    <property type="entry name" value="NAD(P)-bd_dom"/>
</dbReference>
<evidence type="ECO:0000313" key="3">
    <source>
        <dbReference type="Proteomes" id="UP000050961"/>
    </source>
</evidence>
<dbReference type="OrthoDB" id="9785372at2"/>
<keyword evidence="3" id="KW-1185">Reference proteome</keyword>
<dbReference type="STRING" id="1423806.FD15_GL000784"/>
<dbReference type="GO" id="GO:0016646">
    <property type="term" value="F:oxidoreductase activity, acting on the CH-NH group of donors, NAD or NADP as acceptor"/>
    <property type="evidence" value="ECO:0007669"/>
    <property type="project" value="TreeGrafter"/>
</dbReference>
<name>A0A023CZD4_9LACO</name>
<evidence type="ECO:0000259" key="1">
    <source>
        <dbReference type="Pfam" id="PF13460"/>
    </source>
</evidence>
<dbReference type="InterPro" id="IPR036291">
    <property type="entry name" value="NAD(P)-bd_dom_sf"/>
</dbReference>
<dbReference type="SUPFAM" id="SSF51735">
    <property type="entry name" value="NAD(P)-binding Rossmann-fold domains"/>
    <property type="match status" value="1"/>
</dbReference>
<organism evidence="2 3">
    <name type="scientific">Liquorilactobacillus sucicola DSM 21376 = JCM 15457</name>
    <dbReference type="NCBI Taxonomy" id="1423806"/>
    <lineage>
        <taxon>Bacteria</taxon>
        <taxon>Bacillati</taxon>
        <taxon>Bacillota</taxon>
        <taxon>Bacilli</taxon>
        <taxon>Lactobacillales</taxon>
        <taxon>Lactobacillaceae</taxon>
        <taxon>Liquorilactobacillus</taxon>
    </lineage>
</organism>
<gene>
    <name evidence="2" type="ORF">FD15_GL000784</name>
</gene>
<dbReference type="Proteomes" id="UP000050961">
    <property type="component" value="Unassembled WGS sequence"/>
</dbReference>
<dbReference type="RefSeq" id="WP_034989132.1">
    <property type="nucleotide sequence ID" value="NZ_AYZF01000002.1"/>
</dbReference>
<dbReference type="EMBL" id="AYZF01000002">
    <property type="protein sequence ID" value="KRN07502.1"/>
    <property type="molecule type" value="Genomic_DNA"/>
</dbReference>
<protein>
    <submittedName>
        <fullName evidence="2">Coenzyme F420-dependent NADP oxidoreductase</fullName>
    </submittedName>
</protein>
<reference evidence="2 3" key="1">
    <citation type="journal article" date="2015" name="Genome Announc.">
        <title>Expanding the biotechnology potential of lactobacilli through comparative genomics of 213 strains and associated genera.</title>
        <authorList>
            <person name="Sun Z."/>
            <person name="Harris H.M."/>
            <person name="McCann A."/>
            <person name="Guo C."/>
            <person name="Argimon S."/>
            <person name="Zhang W."/>
            <person name="Yang X."/>
            <person name="Jeffery I.B."/>
            <person name="Cooney J.C."/>
            <person name="Kagawa T.F."/>
            <person name="Liu W."/>
            <person name="Song Y."/>
            <person name="Salvetti E."/>
            <person name="Wrobel A."/>
            <person name="Rasinkangas P."/>
            <person name="Parkhill J."/>
            <person name="Rea M.C."/>
            <person name="O'Sullivan O."/>
            <person name="Ritari J."/>
            <person name="Douillard F.P."/>
            <person name="Paul Ross R."/>
            <person name="Yang R."/>
            <person name="Briner A.E."/>
            <person name="Felis G.E."/>
            <person name="de Vos W.M."/>
            <person name="Barrangou R."/>
            <person name="Klaenhammer T.R."/>
            <person name="Caufield P.W."/>
            <person name="Cui Y."/>
            <person name="Zhang H."/>
            <person name="O'Toole P.W."/>
        </authorList>
    </citation>
    <scope>NUCLEOTIDE SEQUENCE [LARGE SCALE GENOMIC DNA]</scope>
    <source>
        <strain evidence="2 3">DSM 21376</strain>
    </source>
</reference>
<dbReference type="eggNOG" id="COG2910">
    <property type="taxonomic scope" value="Bacteria"/>
</dbReference>